<accession>A0ABT0J3U6</accession>
<sequence length="842" mass="91274">MARRRRFWNYPRPNKGPVQRWLPSWRIVVGTGLTGTALGAGLFVAAWSTTTIPTGLDEVNNQATTVYWSNGKEMGTFAEQKREKIKLADLPPYVGNAVVASEDATFWTNKGVDPKGIARAALTNLQSDTTQGASTLTQQYVERYYMDTTKSYAGKAREAIIALKVAQTQPKEEVLENYLNTIYWGRNTYGIQAASQEYFNKDAKDLTPDEAALLAGIIPSPNNWDPSVNPDQAKSRWQRGMRELHEQGYITAQEYADRAFPKFVERKEAANTQGGQRGYLLAQVKKELVKSESNPDGILDEGDIDTRGLRITTTIDHKLQKTAVEVEKTLHEDGAYGKASKNIRMSLVSMDPQTGAVKALYGGPDYVKQSLNTATQDRIQAGSTFKPFTLIGALEEGHTLDEKYDGNSPFYYKDPETGEKWEPSNFGGTDYGQIDLVGATAHSVNSVYGALNLEIGPEKTAEVAHRAGIRNTKDDPIEAVPSNVLGTASVYPIDLARAYSTIASGGYRTTPHIVEKVTTLDGTVIYEAPKTQEKEFDADDITAATYAMTQVVEQGSGQPAQELERPVAGKTGTSNDNLSAWFAGFVPQLTTVVGLRQYETLDLEAGKLAGQAEIDGFGEWGEITGSTWPVRAWTDFMQVATEGMKVEEFPEYVPPQPTFTPSPTPSETEEEKVVVPDVTGKDIAEATQVLEAAQLKVSTRPQNGDAPKGQVLETRGANTEVPVGTTVTLIVSTGQPDKPEQVVVPNVVGQPRTTAEQMIHGDALQPAVREEFSDQPVGIVIDTEPGQGNSVDQGSTVTLIVSKGPEPGNDGGGDDNGNGNGNKPPDEPTGEPSDPVDQLFGD</sequence>
<evidence type="ECO:0000256" key="9">
    <source>
        <dbReference type="SAM" id="MobiDB-lite"/>
    </source>
</evidence>
<evidence type="ECO:0000256" key="8">
    <source>
        <dbReference type="ARBA" id="ARBA00049902"/>
    </source>
</evidence>
<keyword evidence="13" id="KW-1185">Reference proteome</keyword>
<dbReference type="Pfam" id="PF00905">
    <property type="entry name" value="Transpeptidase"/>
    <property type="match status" value="1"/>
</dbReference>
<dbReference type="SUPFAM" id="SSF53955">
    <property type="entry name" value="Lysozyme-like"/>
    <property type="match status" value="1"/>
</dbReference>
<dbReference type="InterPro" id="IPR005543">
    <property type="entry name" value="PASTA_dom"/>
</dbReference>
<name>A0ABT0J3U6_9MICO</name>
<keyword evidence="10" id="KW-1133">Transmembrane helix</keyword>
<keyword evidence="6" id="KW-0511">Multifunctional enzyme</keyword>
<dbReference type="InterPro" id="IPR001264">
    <property type="entry name" value="Glyco_trans_51"/>
</dbReference>
<feature type="domain" description="PASTA" evidence="11">
    <location>
        <begin position="738"/>
        <end position="803"/>
    </location>
</feature>
<keyword evidence="5" id="KW-0378">Hydrolase</keyword>
<dbReference type="Pfam" id="PF00912">
    <property type="entry name" value="Transgly"/>
    <property type="match status" value="1"/>
</dbReference>
<organism evidence="12 13">
    <name type="scientific">Isoptericola peretonis</name>
    <dbReference type="NCBI Taxonomy" id="2918523"/>
    <lineage>
        <taxon>Bacteria</taxon>
        <taxon>Bacillati</taxon>
        <taxon>Actinomycetota</taxon>
        <taxon>Actinomycetes</taxon>
        <taxon>Micrococcales</taxon>
        <taxon>Promicromonosporaceae</taxon>
        <taxon>Isoptericola</taxon>
    </lineage>
</organism>
<comment type="catalytic activity">
    <reaction evidence="7">
        <text>Preferential cleavage: (Ac)2-L-Lys-D-Ala-|-D-Ala. Also transpeptidation of peptidyl-alanyl moieties that are N-acyl substituents of D-alanine.</text>
        <dbReference type="EC" id="3.4.16.4"/>
    </reaction>
</comment>
<gene>
    <name evidence="12" type="ORF">M1843_10445</name>
</gene>
<dbReference type="Gene3D" id="3.40.710.10">
    <property type="entry name" value="DD-peptidase/beta-lactamase superfamily"/>
    <property type="match status" value="1"/>
</dbReference>
<feature type="transmembrane region" description="Helical" evidence="10">
    <location>
        <begin position="21"/>
        <end position="47"/>
    </location>
</feature>
<feature type="region of interest" description="Disordered" evidence="9">
    <location>
        <begin position="782"/>
        <end position="842"/>
    </location>
</feature>
<feature type="compositionally biased region" description="Polar residues" evidence="9">
    <location>
        <begin position="786"/>
        <end position="799"/>
    </location>
</feature>
<dbReference type="PANTHER" id="PTHR32282">
    <property type="entry name" value="BINDING PROTEIN TRANSPEPTIDASE, PUTATIVE-RELATED"/>
    <property type="match status" value="1"/>
</dbReference>
<keyword evidence="1" id="KW-0121">Carboxypeptidase</keyword>
<reference evidence="12 13" key="1">
    <citation type="submission" date="2022-02" db="EMBL/GenBank/DDBJ databases">
        <title>The car tank lid bacteriome: a reservoir of bacteria with potential in bioremediation of fuel.</title>
        <authorList>
            <person name="Vidal-Verdu A."/>
            <person name="Gomez-Martinez D."/>
            <person name="Latorre-Perez A."/>
            <person name="Pereto J."/>
            <person name="Porcar M."/>
        </authorList>
    </citation>
    <scope>NUCLEOTIDE SEQUENCE [LARGE SCALE GENOMIC DNA]</scope>
    <source>
        <strain evidence="12 13">4D.3</strain>
    </source>
</reference>
<evidence type="ECO:0000256" key="2">
    <source>
        <dbReference type="ARBA" id="ARBA00022670"/>
    </source>
</evidence>
<dbReference type="SMART" id="SM00740">
    <property type="entry name" value="PASTA"/>
    <property type="match status" value="2"/>
</dbReference>
<keyword evidence="10" id="KW-0472">Membrane</keyword>
<feature type="region of interest" description="Disordered" evidence="9">
    <location>
        <begin position="651"/>
        <end position="670"/>
    </location>
</feature>
<evidence type="ECO:0000256" key="10">
    <source>
        <dbReference type="SAM" id="Phobius"/>
    </source>
</evidence>
<feature type="compositionally biased region" description="Pro residues" evidence="9">
    <location>
        <begin position="652"/>
        <end position="664"/>
    </location>
</feature>
<keyword evidence="4" id="KW-0808">Transferase</keyword>
<dbReference type="CDD" id="cd06577">
    <property type="entry name" value="PASTA_pknB"/>
    <property type="match status" value="2"/>
</dbReference>
<dbReference type="Proteomes" id="UP001651050">
    <property type="component" value="Unassembled WGS sequence"/>
</dbReference>
<dbReference type="PROSITE" id="PS51178">
    <property type="entry name" value="PASTA"/>
    <property type="match status" value="2"/>
</dbReference>
<dbReference type="InterPro" id="IPR050396">
    <property type="entry name" value="Glycosyltr_51/Transpeptidase"/>
</dbReference>
<evidence type="ECO:0000256" key="3">
    <source>
        <dbReference type="ARBA" id="ARBA00022676"/>
    </source>
</evidence>
<dbReference type="SUPFAM" id="SSF56601">
    <property type="entry name" value="beta-lactamase/transpeptidase-like"/>
    <property type="match status" value="1"/>
</dbReference>
<evidence type="ECO:0000313" key="13">
    <source>
        <dbReference type="Proteomes" id="UP001651050"/>
    </source>
</evidence>
<keyword evidence="3" id="KW-0328">Glycosyltransferase</keyword>
<dbReference type="RefSeq" id="WP_416344019.1">
    <property type="nucleotide sequence ID" value="NZ_JALQCY010000003.1"/>
</dbReference>
<evidence type="ECO:0000313" key="12">
    <source>
        <dbReference type="EMBL" id="MCK9794165.1"/>
    </source>
</evidence>
<protein>
    <submittedName>
        <fullName evidence="12">Transglycosylase domain-containing protein</fullName>
    </submittedName>
</protein>
<evidence type="ECO:0000256" key="1">
    <source>
        <dbReference type="ARBA" id="ARBA00022645"/>
    </source>
</evidence>
<evidence type="ECO:0000256" key="5">
    <source>
        <dbReference type="ARBA" id="ARBA00022801"/>
    </source>
</evidence>
<dbReference type="InterPro" id="IPR023346">
    <property type="entry name" value="Lysozyme-like_dom_sf"/>
</dbReference>
<dbReference type="InterPro" id="IPR012338">
    <property type="entry name" value="Beta-lactam/transpept-like"/>
</dbReference>
<dbReference type="Pfam" id="PF03793">
    <property type="entry name" value="PASTA"/>
    <property type="match status" value="2"/>
</dbReference>
<feature type="compositionally biased region" description="Gly residues" evidence="9">
    <location>
        <begin position="809"/>
        <end position="820"/>
    </location>
</feature>
<dbReference type="InterPro" id="IPR001460">
    <property type="entry name" value="PCN-bd_Tpept"/>
</dbReference>
<comment type="caution">
    <text evidence="12">The sequence shown here is derived from an EMBL/GenBank/DDBJ whole genome shotgun (WGS) entry which is preliminary data.</text>
</comment>
<evidence type="ECO:0000259" key="11">
    <source>
        <dbReference type="PROSITE" id="PS51178"/>
    </source>
</evidence>
<dbReference type="EMBL" id="JALQCY010000003">
    <property type="protein sequence ID" value="MCK9794165.1"/>
    <property type="molecule type" value="Genomic_DNA"/>
</dbReference>
<evidence type="ECO:0000256" key="7">
    <source>
        <dbReference type="ARBA" id="ARBA00034000"/>
    </source>
</evidence>
<keyword evidence="10" id="KW-0812">Transmembrane</keyword>
<proteinExistence type="predicted"/>
<comment type="catalytic activity">
    <reaction evidence="8">
        <text>[GlcNAc-(1-&gt;4)-Mur2Ac(oyl-L-Ala-gamma-D-Glu-L-Lys-D-Ala-D-Ala)](n)-di-trans,octa-cis-undecaprenyl diphosphate + beta-D-GlcNAc-(1-&gt;4)-Mur2Ac(oyl-L-Ala-gamma-D-Glu-L-Lys-D-Ala-D-Ala)-di-trans,octa-cis-undecaprenyl diphosphate = [GlcNAc-(1-&gt;4)-Mur2Ac(oyl-L-Ala-gamma-D-Glu-L-Lys-D-Ala-D-Ala)](n+1)-di-trans,octa-cis-undecaprenyl diphosphate + di-trans,octa-cis-undecaprenyl diphosphate + H(+)</text>
        <dbReference type="Rhea" id="RHEA:23708"/>
        <dbReference type="Rhea" id="RHEA-COMP:9602"/>
        <dbReference type="Rhea" id="RHEA-COMP:9603"/>
        <dbReference type="ChEBI" id="CHEBI:15378"/>
        <dbReference type="ChEBI" id="CHEBI:58405"/>
        <dbReference type="ChEBI" id="CHEBI:60033"/>
        <dbReference type="ChEBI" id="CHEBI:78435"/>
        <dbReference type="EC" id="2.4.99.28"/>
    </reaction>
</comment>
<evidence type="ECO:0000256" key="6">
    <source>
        <dbReference type="ARBA" id="ARBA00023268"/>
    </source>
</evidence>
<dbReference type="InterPro" id="IPR036950">
    <property type="entry name" value="PBP_transglycosylase"/>
</dbReference>
<keyword evidence="2" id="KW-0645">Protease</keyword>
<dbReference type="Gene3D" id="3.30.10.20">
    <property type="match status" value="2"/>
</dbReference>
<dbReference type="PANTHER" id="PTHR32282:SF34">
    <property type="entry name" value="PENICILLIN-BINDING PROTEIN 1A"/>
    <property type="match status" value="1"/>
</dbReference>
<dbReference type="Gene3D" id="1.10.3810.10">
    <property type="entry name" value="Biosynthetic peptidoglycan transglycosylase-like"/>
    <property type="match status" value="1"/>
</dbReference>
<feature type="domain" description="PASTA" evidence="11">
    <location>
        <begin position="669"/>
        <end position="733"/>
    </location>
</feature>
<evidence type="ECO:0000256" key="4">
    <source>
        <dbReference type="ARBA" id="ARBA00022679"/>
    </source>
</evidence>